<feature type="transmembrane region" description="Helical" evidence="16">
    <location>
        <begin position="69"/>
        <end position="89"/>
    </location>
</feature>
<keyword evidence="16" id="KW-0812">Transmembrane</keyword>
<comment type="pathway">
    <text evidence="2">Glycan biosynthesis; hyaluronan biosynthesis.</text>
</comment>
<dbReference type="EMBL" id="JADBDY010000001">
    <property type="protein sequence ID" value="MBE1455847.1"/>
    <property type="molecule type" value="Genomic_DNA"/>
</dbReference>
<dbReference type="Pfam" id="PF00535">
    <property type="entry name" value="Glycos_transf_2"/>
    <property type="match status" value="1"/>
</dbReference>
<keyword evidence="7 18" id="KW-0808">Transferase</keyword>
<dbReference type="SUPFAM" id="SSF53448">
    <property type="entry name" value="Nucleotide-diphospho-sugar transferases"/>
    <property type="match status" value="1"/>
</dbReference>
<protein>
    <recommendedName>
        <fullName evidence="10">Hyaluronan synthase</fullName>
        <ecNumber evidence="4">2.4.1.212</ecNumber>
    </recommendedName>
    <alternativeName>
        <fullName evidence="12">Hyaluronate synthase</fullName>
    </alternativeName>
    <alternativeName>
        <fullName evidence="11">Hyaluronic acid synthase</fullName>
    </alternativeName>
</protein>
<evidence type="ECO:0000256" key="1">
    <source>
        <dbReference type="ARBA" id="ARBA00004236"/>
    </source>
</evidence>
<evidence type="ECO:0000256" key="4">
    <source>
        <dbReference type="ARBA" id="ARBA00012207"/>
    </source>
</evidence>
<comment type="subcellular location">
    <subcellularLocation>
        <location evidence="1">Cell membrane</location>
    </subcellularLocation>
</comment>
<proteinExistence type="inferred from homology"/>
<dbReference type="InterPro" id="IPR001173">
    <property type="entry name" value="Glyco_trans_2-like"/>
</dbReference>
<name>A0ABR9H9Z3_9ACTN</name>
<comment type="function">
    <text evidence="9">Glycosaminoglycan synthesis. The hyaluronic acid capsule is involved in the pathogenicity of group A Streptococci; it may be the major virulence determinant.</text>
</comment>
<dbReference type="PANTHER" id="PTHR22913:SF12">
    <property type="entry name" value="MANNURONAN SYNTHASE"/>
    <property type="match status" value="1"/>
</dbReference>
<feature type="domain" description="Glycosyltransferase 2-like" evidence="17">
    <location>
        <begin position="110"/>
        <end position="285"/>
    </location>
</feature>
<dbReference type="Gene3D" id="3.90.550.10">
    <property type="entry name" value="Spore Coat Polysaccharide Biosynthesis Protein SpsA, Chain A"/>
    <property type="match status" value="1"/>
</dbReference>
<dbReference type="RefSeq" id="WP_191273945.1">
    <property type="nucleotide sequence ID" value="NZ_BMXJ01000007.1"/>
</dbReference>
<evidence type="ECO:0000259" key="17">
    <source>
        <dbReference type="Pfam" id="PF00535"/>
    </source>
</evidence>
<feature type="transmembrane region" description="Helical" evidence="16">
    <location>
        <begin position="433"/>
        <end position="454"/>
    </location>
</feature>
<evidence type="ECO:0000256" key="10">
    <source>
        <dbReference type="ARBA" id="ARBA00040508"/>
    </source>
</evidence>
<organism evidence="18 19">
    <name type="scientific">Nocardiopsis terrae</name>
    <dbReference type="NCBI Taxonomy" id="372655"/>
    <lineage>
        <taxon>Bacteria</taxon>
        <taxon>Bacillati</taxon>
        <taxon>Actinomycetota</taxon>
        <taxon>Actinomycetes</taxon>
        <taxon>Streptosporangiales</taxon>
        <taxon>Nocardiopsidaceae</taxon>
        <taxon>Nocardiopsis</taxon>
    </lineage>
</organism>
<evidence type="ECO:0000313" key="18">
    <source>
        <dbReference type="EMBL" id="MBE1455847.1"/>
    </source>
</evidence>
<comment type="catalytic activity">
    <reaction evidence="13">
        <text>[hyaluronan](n) + UDP-N-acetyl-alpha-D-glucosamine = N-acetyl-beta-D-glucosaminyl-(1-&gt;4)-[hyaluronan](n) + UDP + H(+)</text>
        <dbReference type="Rhea" id="RHEA:20465"/>
        <dbReference type="Rhea" id="RHEA-COMP:12583"/>
        <dbReference type="Rhea" id="RHEA-COMP:12585"/>
        <dbReference type="ChEBI" id="CHEBI:15378"/>
        <dbReference type="ChEBI" id="CHEBI:57705"/>
        <dbReference type="ChEBI" id="CHEBI:58223"/>
        <dbReference type="ChEBI" id="CHEBI:132153"/>
        <dbReference type="ChEBI" id="CHEBI:132154"/>
        <dbReference type="EC" id="2.4.1.212"/>
    </reaction>
</comment>
<reference evidence="18 19" key="1">
    <citation type="submission" date="2020-10" db="EMBL/GenBank/DDBJ databases">
        <title>Sequencing the genomes of 1000 actinobacteria strains.</title>
        <authorList>
            <person name="Klenk H.-P."/>
        </authorList>
    </citation>
    <scope>NUCLEOTIDE SEQUENCE [LARGE SCALE GENOMIC DNA]</scope>
    <source>
        <strain evidence="18 19">DSM 45157</strain>
    </source>
</reference>
<evidence type="ECO:0000256" key="9">
    <source>
        <dbReference type="ARBA" id="ARBA00037408"/>
    </source>
</evidence>
<evidence type="ECO:0000313" key="19">
    <source>
        <dbReference type="Proteomes" id="UP000598217"/>
    </source>
</evidence>
<comment type="catalytic activity">
    <reaction evidence="14">
        <text>N-acetyl-beta-D-glucosaminyl-(1-&gt;4)-[hyaluronan](n) + UDP-alpha-D-glucuronate = [hyaluronan](n+1) + UDP + H(+)</text>
        <dbReference type="Rhea" id="RHEA:12528"/>
        <dbReference type="Rhea" id="RHEA-COMP:12585"/>
        <dbReference type="Rhea" id="RHEA-COMP:12587"/>
        <dbReference type="ChEBI" id="CHEBI:15378"/>
        <dbReference type="ChEBI" id="CHEBI:58052"/>
        <dbReference type="ChEBI" id="CHEBI:58223"/>
        <dbReference type="ChEBI" id="CHEBI:132153"/>
        <dbReference type="ChEBI" id="CHEBI:132154"/>
        <dbReference type="EC" id="2.4.1.212"/>
    </reaction>
</comment>
<sequence length="480" mass="53426">MTAPERDRPATVRRPAPEGLPATPELPAARCAPPGAAVLCGALALAGFALWGLLHVFGAVSHTGSGGSSLALVWLTCFLLLWWVPLAWFEHPVRASQEQHRALDELTVTVQIPVYNEDPEILWACLCSVLAQSRPVQRVRVVDDGSRDAETGEPVDYAQIRDAFLGRAEAAGVEATWDRVPNRGKRFAQMHVLTEDDADVFVTLDSDSVMDRHAVREGMAPFADPAVQSVAGHVLVLNDRANLLTRMTCLLYLPFTRGLRSAQSVMRRVTINSGTLALYRADVVRQNAGAYENEHFWGRPMQMNDDSMLTFYALLRGDTVHQPSALVFTLVPERFGHYFGQQLRWMRGTTVRHLWWLRYMPLGGVVFWVTVTEYLHMLLGVAVPVAILADPGLREQWGDIALAALVVGTAISYVMALRIFAVQREGESTGYRWLLFLCAPAATVWRMVVLRPLYLFAVLTCRRIANWGTRERVEVAAARV</sequence>
<evidence type="ECO:0000256" key="13">
    <source>
        <dbReference type="ARBA" id="ARBA00047709"/>
    </source>
</evidence>
<keyword evidence="8 16" id="KW-0472">Membrane</keyword>
<comment type="similarity">
    <text evidence="3">Belongs to the NodC/HAS family.</text>
</comment>
<evidence type="ECO:0000256" key="3">
    <source>
        <dbReference type="ARBA" id="ARBA00006782"/>
    </source>
</evidence>
<evidence type="ECO:0000256" key="15">
    <source>
        <dbReference type="SAM" id="MobiDB-lite"/>
    </source>
</evidence>
<evidence type="ECO:0000256" key="11">
    <source>
        <dbReference type="ARBA" id="ARBA00042148"/>
    </source>
</evidence>
<feature type="region of interest" description="Disordered" evidence="15">
    <location>
        <begin position="1"/>
        <end position="25"/>
    </location>
</feature>
<evidence type="ECO:0000256" key="2">
    <source>
        <dbReference type="ARBA" id="ARBA00004698"/>
    </source>
</evidence>
<gene>
    <name evidence="18" type="ORF">H4W79_000061</name>
</gene>
<feature type="compositionally biased region" description="Basic and acidic residues" evidence="15">
    <location>
        <begin position="1"/>
        <end position="10"/>
    </location>
</feature>
<keyword evidence="16" id="KW-1133">Transmembrane helix</keyword>
<accession>A0ABR9H9Z3</accession>
<evidence type="ECO:0000256" key="8">
    <source>
        <dbReference type="ARBA" id="ARBA00023136"/>
    </source>
</evidence>
<evidence type="ECO:0000256" key="7">
    <source>
        <dbReference type="ARBA" id="ARBA00022679"/>
    </source>
</evidence>
<evidence type="ECO:0000256" key="16">
    <source>
        <dbReference type="SAM" id="Phobius"/>
    </source>
</evidence>
<dbReference type="GO" id="GO:0050501">
    <property type="term" value="F:hyaluronan synthase activity"/>
    <property type="evidence" value="ECO:0007669"/>
    <property type="project" value="UniProtKB-EC"/>
</dbReference>
<dbReference type="PANTHER" id="PTHR22913">
    <property type="entry name" value="HYALURONAN SYNTHASE"/>
    <property type="match status" value="1"/>
</dbReference>
<dbReference type="Proteomes" id="UP000598217">
    <property type="component" value="Unassembled WGS sequence"/>
</dbReference>
<evidence type="ECO:0000256" key="6">
    <source>
        <dbReference type="ARBA" id="ARBA00022676"/>
    </source>
</evidence>
<dbReference type="EC" id="2.4.1.212" evidence="4"/>
<keyword evidence="19" id="KW-1185">Reference proteome</keyword>
<keyword evidence="5" id="KW-1003">Cell membrane</keyword>
<feature type="transmembrane region" description="Helical" evidence="16">
    <location>
        <begin position="400"/>
        <end position="421"/>
    </location>
</feature>
<evidence type="ECO:0000256" key="14">
    <source>
        <dbReference type="ARBA" id="ARBA00048168"/>
    </source>
</evidence>
<comment type="caution">
    <text evidence="18">The sequence shown here is derived from an EMBL/GenBank/DDBJ whole genome shotgun (WGS) entry which is preliminary data.</text>
</comment>
<keyword evidence="6 18" id="KW-0328">Glycosyltransferase</keyword>
<evidence type="ECO:0000256" key="12">
    <source>
        <dbReference type="ARBA" id="ARBA00043237"/>
    </source>
</evidence>
<dbReference type="InterPro" id="IPR029044">
    <property type="entry name" value="Nucleotide-diphossugar_trans"/>
</dbReference>
<feature type="transmembrane region" description="Helical" evidence="16">
    <location>
        <begin position="36"/>
        <end position="57"/>
    </location>
</feature>
<evidence type="ECO:0000256" key="5">
    <source>
        <dbReference type="ARBA" id="ARBA00022475"/>
    </source>
</evidence>